<dbReference type="InterPro" id="IPR017853">
    <property type="entry name" value="GH"/>
</dbReference>
<gene>
    <name evidence="18" type="ORF">QBC35DRAFT_538819</name>
</gene>
<dbReference type="Gene3D" id="3.10.350.10">
    <property type="entry name" value="LysM domain"/>
    <property type="match status" value="2"/>
</dbReference>
<dbReference type="GO" id="GO:0005576">
    <property type="term" value="C:extracellular region"/>
    <property type="evidence" value="ECO:0007669"/>
    <property type="project" value="UniProtKB-SubCell"/>
</dbReference>
<protein>
    <recommendedName>
        <fullName evidence="4">chitinase</fullName>
        <ecNumber evidence="4">3.2.1.14</ecNumber>
    </recommendedName>
</protein>
<evidence type="ECO:0000256" key="6">
    <source>
        <dbReference type="ARBA" id="ARBA00022669"/>
    </source>
</evidence>
<evidence type="ECO:0000313" key="19">
    <source>
        <dbReference type="Proteomes" id="UP001302126"/>
    </source>
</evidence>
<evidence type="ECO:0000256" key="14">
    <source>
        <dbReference type="SAM" id="MobiDB-lite"/>
    </source>
</evidence>
<comment type="catalytic activity">
    <reaction evidence="1">
        <text>Random endo-hydrolysis of N-acetyl-beta-D-glucosaminide (1-&gt;4)-beta-linkages in chitin and chitodextrins.</text>
        <dbReference type="EC" id="3.2.1.14"/>
    </reaction>
</comment>
<dbReference type="Gene3D" id="3.20.20.80">
    <property type="entry name" value="Glycosidases"/>
    <property type="match status" value="2"/>
</dbReference>
<dbReference type="SMART" id="SM00257">
    <property type="entry name" value="LysM"/>
    <property type="match status" value="2"/>
</dbReference>
<comment type="subcellular location">
    <subcellularLocation>
        <location evidence="2">Secreted</location>
    </subcellularLocation>
</comment>
<dbReference type="SUPFAM" id="SSF51445">
    <property type="entry name" value="(Trans)glycosidases"/>
    <property type="match status" value="1"/>
</dbReference>
<reference evidence="18" key="2">
    <citation type="submission" date="2023-05" db="EMBL/GenBank/DDBJ databases">
        <authorList>
            <consortium name="Lawrence Berkeley National Laboratory"/>
            <person name="Steindorff A."/>
            <person name="Hensen N."/>
            <person name="Bonometti L."/>
            <person name="Westerberg I."/>
            <person name="Brannstrom I.O."/>
            <person name="Guillou S."/>
            <person name="Cros-Aarteil S."/>
            <person name="Calhoun S."/>
            <person name="Haridas S."/>
            <person name="Kuo A."/>
            <person name="Mondo S."/>
            <person name="Pangilinan J."/>
            <person name="Riley R."/>
            <person name="Labutti K."/>
            <person name="Andreopoulos B."/>
            <person name="Lipzen A."/>
            <person name="Chen C."/>
            <person name="Yanf M."/>
            <person name="Daum C."/>
            <person name="Ng V."/>
            <person name="Clum A."/>
            <person name="Ohm R."/>
            <person name="Martin F."/>
            <person name="Silar P."/>
            <person name="Natvig D."/>
            <person name="Lalanne C."/>
            <person name="Gautier V."/>
            <person name="Ament-Velasquez S.L."/>
            <person name="Kruys A."/>
            <person name="Hutchinson M.I."/>
            <person name="Powell A.J."/>
            <person name="Barry K."/>
            <person name="Miller A.N."/>
            <person name="Grigoriev I.V."/>
            <person name="Debuchy R."/>
            <person name="Gladieux P."/>
            <person name="Thoren M.H."/>
            <person name="Johannesson H."/>
        </authorList>
    </citation>
    <scope>NUCLEOTIDE SEQUENCE</scope>
    <source>
        <strain evidence="18">PSN309</strain>
    </source>
</reference>
<evidence type="ECO:0000313" key="18">
    <source>
        <dbReference type="EMBL" id="KAK4184949.1"/>
    </source>
</evidence>
<evidence type="ECO:0000256" key="2">
    <source>
        <dbReference type="ARBA" id="ARBA00004613"/>
    </source>
</evidence>
<dbReference type="Pfam" id="PF00704">
    <property type="entry name" value="Glyco_hydro_18"/>
    <property type="match status" value="1"/>
</dbReference>
<keyword evidence="6" id="KW-0147">Chitin-binding</keyword>
<dbReference type="GO" id="GO:0000272">
    <property type="term" value="P:polysaccharide catabolic process"/>
    <property type="evidence" value="ECO:0007669"/>
    <property type="project" value="UniProtKB-KW"/>
</dbReference>
<dbReference type="CDD" id="cd00118">
    <property type="entry name" value="LysM"/>
    <property type="match status" value="1"/>
</dbReference>
<evidence type="ECO:0000256" key="4">
    <source>
        <dbReference type="ARBA" id="ARBA00012729"/>
    </source>
</evidence>
<dbReference type="SUPFAM" id="SSF54106">
    <property type="entry name" value="LysM domain"/>
    <property type="match status" value="1"/>
</dbReference>
<name>A0AAN6WN85_9PEZI</name>
<comment type="similarity">
    <text evidence="3">Belongs to the glycosyl hydrolase 18 family. Chitinase class V subfamily.</text>
</comment>
<sequence>MQFTKQLLIVADIACVAGVVHAAIDLDADIDTYYPDQHDRPLPCQDTMSNIHSWIPYLSVDRLYRCDEPLLLHFSVTQPLEDPLSNVLIRSCSLSTPSGPVVAVASSASNTQLTENPKKAEDLVQSPLQMAAACLTRGFETTSELQLLDTSGSKIKSSEDASELLQGVRKFFADDDNCDESFVFAYKKRNKTDGSIANSTVAQICDSNRASPNRILGISIDTTGNLAAVQNMVSRWSEGVCVESDGNLNVLPISPAEITVFDIAGSTIIVDSDESSNPNTDGTRKKTLRPQATCRFIQVLAGDGCGSLATRCGIPPNDMYKYNPKPNLCASLQVGDYICCSPGDPSTPPKPTPNLAGTCAIHLIQGGDTCGSLASRYGITTHDIERFNRGKTWAWTDCKNLILGYNLCVSDGFPPLPPPQAGTKCGPLVPGTRHPSPTMSLADLNPCPLKACCSNWGFCGPFAVHCDIHHPPGGGPGSKEKGFQQRCVSNCGMEIKNNSGPPSTFQRIGYYESYNMKRKCLWLPAKRARVDDSYTHIHWGFAEIDPNGWKVIITDPQNQWADVKALKGVKRIISFGGWAYSTEPATWWIIRRAIIENRDQFARNVAEFLAKEGLDGVDIDWEYPGAPDIYVGDTRIGQRHDGAEYLVFLTRLKSLLGSQRSVSIAAPASFWYLKAFPIDRMGAVIDYIVYMTYDLHGQWDYGNPNAYDQCPSGKCIRSHVNLTETRPGRCTNQSGYMSYGEIQELIGNGKVDRQFHDHGSNTDVILFGGDYVSYMTPLTKDTRRNDWKALNFAGTIDWAVTLQTFGEYDMEPPDTSKLSVGCVLGDDLSLNTGTLCEYTCGFGFCPESLCRCKEEGALPKLPNPASIDTSKIYAVDEWDPEFGRLCRFACKYGFCPEQCILTVGDIPDWQDAGKSVDYDVLRQSNAHRCLLSADPRLLRSGERRGRMTNWGCIVWQPKGGEDPWREWEGGRIRASGTCVCDHYLVNEIADTIIEALPLIAQITCEVVMSSLNTVLKAGLQFILVVGQVLNGALDAIATAAQMVSCVYPEGQNPVGAFEWWLSPCGGKSTKEIQEVFDILNQVAEGISSFRRPKNIPRGSGRKGDSGNPTDRSRPRPNHNPPAQRKKCNIPVDKTITTDYIVNSVTWRPNAPPLCYEARCLKVWASVCHFYSYAIRMNPDWSTLTCEEATVTQPKNHRDAIVATGSWSAARSGQGWTDIAYRRHTGTCDRDEYPPAYLLHPGHTAVMLGGKPPANSPQPYRGQYVRYLRHDHNRAAGQMWKGVCFSHPLSALKDDHEITRAIKKDPKRYTLQHPGRNKKKTTDNIFGSITVLHRPEFTIAHWDHTPMPDDGMWDNDCWPEKIATKDPGFAVMDFDPWYVNYNRTPQWNYKKPYVNGSNGD</sequence>
<keyword evidence="7 13" id="KW-0378">Hydrolase</keyword>
<accession>A0AAN6WN85</accession>
<dbReference type="EC" id="3.2.1.14" evidence="4"/>
<organism evidence="18 19">
    <name type="scientific">Podospora australis</name>
    <dbReference type="NCBI Taxonomy" id="1536484"/>
    <lineage>
        <taxon>Eukaryota</taxon>
        <taxon>Fungi</taxon>
        <taxon>Dikarya</taxon>
        <taxon>Ascomycota</taxon>
        <taxon>Pezizomycotina</taxon>
        <taxon>Sordariomycetes</taxon>
        <taxon>Sordariomycetidae</taxon>
        <taxon>Sordariales</taxon>
        <taxon>Podosporaceae</taxon>
        <taxon>Podospora</taxon>
    </lineage>
</organism>
<evidence type="ECO:0000256" key="3">
    <source>
        <dbReference type="ARBA" id="ARBA00008682"/>
    </source>
</evidence>
<keyword evidence="9" id="KW-0843">Virulence</keyword>
<dbReference type="GO" id="GO:0006032">
    <property type="term" value="P:chitin catabolic process"/>
    <property type="evidence" value="ECO:0007669"/>
    <property type="project" value="UniProtKB-KW"/>
</dbReference>
<evidence type="ECO:0000256" key="1">
    <source>
        <dbReference type="ARBA" id="ARBA00000822"/>
    </source>
</evidence>
<dbReference type="InterPro" id="IPR053214">
    <property type="entry name" value="LysM12-like"/>
</dbReference>
<dbReference type="InterPro" id="IPR036779">
    <property type="entry name" value="LysM_dom_sf"/>
</dbReference>
<feature type="chain" id="PRO_5042879172" description="chitinase" evidence="15">
    <location>
        <begin position="23"/>
        <end position="1399"/>
    </location>
</feature>
<keyword evidence="11 13" id="KW-0326">Glycosidase</keyword>
<evidence type="ECO:0000256" key="12">
    <source>
        <dbReference type="ARBA" id="ARBA00023326"/>
    </source>
</evidence>
<keyword evidence="12" id="KW-0624">Polysaccharide degradation</keyword>
<dbReference type="SMART" id="SM00636">
    <property type="entry name" value="Glyco_18"/>
    <property type="match status" value="1"/>
</dbReference>
<evidence type="ECO:0000256" key="5">
    <source>
        <dbReference type="ARBA" id="ARBA00022525"/>
    </source>
</evidence>
<evidence type="ECO:0000256" key="9">
    <source>
        <dbReference type="ARBA" id="ARBA00023026"/>
    </source>
</evidence>
<evidence type="ECO:0000256" key="7">
    <source>
        <dbReference type="ARBA" id="ARBA00022801"/>
    </source>
</evidence>
<evidence type="ECO:0000256" key="13">
    <source>
        <dbReference type="RuleBase" id="RU000489"/>
    </source>
</evidence>
<dbReference type="InterPro" id="IPR018392">
    <property type="entry name" value="LysM"/>
</dbReference>
<proteinExistence type="inferred from homology"/>
<dbReference type="PROSITE" id="PS51782">
    <property type="entry name" value="LYSM"/>
    <property type="match status" value="2"/>
</dbReference>
<feature type="domain" description="LysM" evidence="16">
    <location>
        <begin position="360"/>
        <end position="409"/>
    </location>
</feature>
<dbReference type="InterPro" id="IPR011583">
    <property type="entry name" value="Chitinase_II/V-like_cat"/>
</dbReference>
<dbReference type="InterPro" id="IPR029070">
    <property type="entry name" value="Chitinase_insertion_sf"/>
</dbReference>
<keyword evidence="5" id="KW-0964">Secreted</keyword>
<evidence type="ECO:0000256" key="8">
    <source>
        <dbReference type="ARBA" id="ARBA00023024"/>
    </source>
</evidence>
<dbReference type="CDD" id="cd00035">
    <property type="entry name" value="ChtBD1"/>
    <property type="match status" value="1"/>
</dbReference>
<keyword evidence="8" id="KW-0146">Chitin degradation</keyword>
<dbReference type="Gene3D" id="3.10.50.10">
    <property type="match status" value="1"/>
</dbReference>
<dbReference type="GO" id="GO:0008061">
    <property type="term" value="F:chitin binding"/>
    <property type="evidence" value="ECO:0007669"/>
    <property type="project" value="UniProtKB-KW"/>
</dbReference>
<evidence type="ECO:0000259" key="16">
    <source>
        <dbReference type="PROSITE" id="PS51782"/>
    </source>
</evidence>
<keyword evidence="15" id="KW-0732">Signal</keyword>
<dbReference type="InterPro" id="IPR001223">
    <property type="entry name" value="Glyco_hydro18_cat"/>
</dbReference>
<evidence type="ECO:0000259" key="17">
    <source>
        <dbReference type="PROSITE" id="PS51910"/>
    </source>
</evidence>
<dbReference type="PANTHER" id="PTHR47700">
    <property type="entry name" value="V CHITINASE, PUTATIVE (AFU_ORTHOLOGUE AFUA_6G13720)-RELATED"/>
    <property type="match status" value="1"/>
</dbReference>
<dbReference type="PROSITE" id="PS51910">
    <property type="entry name" value="GH18_2"/>
    <property type="match status" value="1"/>
</dbReference>
<evidence type="ECO:0000256" key="10">
    <source>
        <dbReference type="ARBA" id="ARBA00023277"/>
    </source>
</evidence>
<keyword evidence="19" id="KW-1185">Reference proteome</keyword>
<evidence type="ECO:0000256" key="15">
    <source>
        <dbReference type="SAM" id="SignalP"/>
    </source>
</evidence>
<dbReference type="InterPro" id="IPR036861">
    <property type="entry name" value="Endochitinase-like_sf"/>
</dbReference>
<dbReference type="Proteomes" id="UP001302126">
    <property type="component" value="Unassembled WGS sequence"/>
</dbReference>
<keyword evidence="10" id="KW-0119">Carbohydrate metabolism</keyword>
<feature type="domain" description="LysM" evidence="16">
    <location>
        <begin position="295"/>
        <end position="340"/>
    </location>
</feature>
<dbReference type="SUPFAM" id="SSF57016">
    <property type="entry name" value="Plant lectins/antimicrobial peptides"/>
    <property type="match status" value="1"/>
</dbReference>
<dbReference type="Pfam" id="PF01476">
    <property type="entry name" value="LysM"/>
    <property type="match status" value="2"/>
</dbReference>
<comment type="caution">
    <text evidence="18">The sequence shown here is derived from an EMBL/GenBank/DDBJ whole genome shotgun (WGS) entry which is preliminary data.</text>
</comment>
<dbReference type="PROSITE" id="PS01095">
    <property type="entry name" value="GH18_1"/>
    <property type="match status" value="1"/>
</dbReference>
<dbReference type="PANTHER" id="PTHR47700:SF2">
    <property type="entry name" value="CHITINASE"/>
    <property type="match status" value="1"/>
</dbReference>
<feature type="region of interest" description="Disordered" evidence="14">
    <location>
        <begin position="1090"/>
        <end position="1127"/>
    </location>
</feature>
<feature type="domain" description="GH18" evidence="17">
    <location>
        <begin position="505"/>
        <end position="823"/>
    </location>
</feature>
<evidence type="ECO:0000256" key="11">
    <source>
        <dbReference type="ARBA" id="ARBA00023295"/>
    </source>
</evidence>
<dbReference type="GO" id="GO:0008843">
    <property type="term" value="F:endochitinase activity"/>
    <property type="evidence" value="ECO:0007669"/>
    <property type="project" value="UniProtKB-EC"/>
</dbReference>
<feature type="signal peptide" evidence="15">
    <location>
        <begin position="1"/>
        <end position="22"/>
    </location>
</feature>
<dbReference type="InterPro" id="IPR001579">
    <property type="entry name" value="Glyco_hydro_18_chit_AS"/>
</dbReference>
<dbReference type="EMBL" id="MU864468">
    <property type="protein sequence ID" value="KAK4184949.1"/>
    <property type="molecule type" value="Genomic_DNA"/>
</dbReference>
<reference evidence="18" key="1">
    <citation type="journal article" date="2023" name="Mol. Phylogenet. Evol.">
        <title>Genome-scale phylogeny and comparative genomics of the fungal order Sordariales.</title>
        <authorList>
            <person name="Hensen N."/>
            <person name="Bonometti L."/>
            <person name="Westerberg I."/>
            <person name="Brannstrom I.O."/>
            <person name="Guillou S."/>
            <person name="Cros-Aarteil S."/>
            <person name="Calhoun S."/>
            <person name="Haridas S."/>
            <person name="Kuo A."/>
            <person name="Mondo S."/>
            <person name="Pangilinan J."/>
            <person name="Riley R."/>
            <person name="LaButti K."/>
            <person name="Andreopoulos B."/>
            <person name="Lipzen A."/>
            <person name="Chen C."/>
            <person name="Yan M."/>
            <person name="Daum C."/>
            <person name="Ng V."/>
            <person name="Clum A."/>
            <person name="Steindorff A."/>
            <person name="Ohm R.A."/>
            <person name="Martin F."/>
            <person name="Silar P."/>
            <person name="Natvig D.O."/>
            <person name="Lalanne C."/>
            <person name="Gautier V."/>
            <person name="Ament-Velasquez S.L."/>
            <person name="Kruys A."/>
            <person name="Hutchinson M.I."/>
            <person name="Powell A.J."/>
            <person name="Barry K."/>
            <person name="Miller A.N."/>
            <person name="Grigoriev I.V."/>
            <person name="Debuchy R."/>
            <person name="Gladieux P."/>
            <person name="Hiltunen Thoren M."/>
            <person name="Johannesson H."/>
        </authorList>
    </citation>
    <scope>NUCLEOTIDE SEQUENCE</scope>
    <source>
        <strain evidence="18">PSN309</strain>
    </source>
</reference>